<dbReference type="GO" id="GO:0005524">
    <property type="term" value="F:ATP binding"/>
    <property type="evidence" value="ECO:0007669"/>
    <property type="project" value="UniProtKB-KW"/>
</dbReference>
<sequence>MSTDIVSEEQAWLVREAVRSWRDGLVNLTRSNRLLNFPVRKTSAVRIMDPQPAEVVRRLGAGEAFTFRGAAVEMSKEPLPGPTPENRRIAVLRSPMPHKDMASTLRSLMRKSHQEYLDRGLRILYLAIGTLEWADETGTAFSSPLLLVPVELENTGPRQLPLLRGTEDDPLINPALTLKLGEMGIELPGLGSEAADEIVDPATVRARIETAVAGKRGWRVEDGVVLSYFTFAKEAMYRDLLENEEIIAAHPVVTALAAGGRGVPVGDFGFDEIADSDIDRVVPADRIPLVLDADSSQRACIAAAVEGRSFVMDGPPGTGKSQTIANMIGALLHAGRTVLFVSEKAAALDVVRDRLTEVGLGAYLLELHSSKATRKEVAAELGRALKTRPVARAGLSDSDREGLLERQEKLNRYVAAMNEPRAPLNVSLHSVIGRLSGLAEVPSAPRMALPVRDLTPQVFGEIMRTAEDLARAWRPAEQGSTYLWRGVRPVHAIPARLLAAERSLDDLLAVLETNAPVVEAFGFGSLADGERLAALLEHYAARPAVPARWITDATAAEITGVVDRLTDGIRTVHERRGHVALEAGAPWERIPRADGAVEEALRLLDGMAPPALEVDELTGDALDALLDRLRNDVWLLGKTQAELADIAAVLQLPVPSSFPEIDQLLSVAAIANEQDRPEAGWLSPRGRAVARQAVSDLVNRRAALDAAEEAARRFYEDSALEADAAGLEERFRTQHTGLRRMGGAYRRDKAAVAAFTKDGVSPADAHKNLGLVVEWQRALAAWNDVVPLYRRDLGSYFAGRDTDLDRVSRAIDRADAIAARFPRADLTGVAAHLTAGVTPAPRLVSAVRAAASALGAWRTALHQVIDVGPGPQLLGLSLAEVIAWLDRHITALGTVREVVGRLESVTGRPWTVRGTRTVLALRRMADEAFTAFERDAEQYRRELGELYQGLETDLGALRAAAGWVIELQRQAGGPLTTAQVEALRHGVAPDVVRARVSAWRAKRTDVVECFESFRHAELHDELDRAEEARALLRELQDDPGGPLEWRAYQKALETLRKHGLEATVDFCVRERIPQDRFRDVVEKAVLTEWVEHVMGTDPDLQPMRAQDRDALVEEFRVLDRRIVDTAVGSIIEACNRRRPRSVLGEQAAVITREAEKKRKHMPVRELIARTRDVTQAIKPCFMMSPLAVSQFLPPDLRFDVVIFDEASQVAPMDAINCIYRGNALITAGDAKQLPPTSFFALSGDESDEWDEGADDAQDFESVLDLAKSSGAFKSLTLKWHYRSRHESLIAFSNHFFYGGELITFPGADDEGPDVGIEFIPVKGVYRRGGARDNPIEARTVAERVLHHFDTRPGKSVGVVTFSETQASAVEAAVEEARRERPDLDRYFTENRLDGFFVKALESVQGDERDVMIFSIGYGPDEVGKIHMNFGPLNKPGGWRRLNVAITRARYRNEIVSSISAGDIVTSANENLMHLRRYLDFAERGKAALALDTSAGGDAESPFEESVIRTIRSWGYEVTPQVGTAGYRIDIAVHHPDKPGVYVLGVECDGASYHSSRVARDRDRLRDQVLTGLGWTLHRIWSTAWYHDRAGAERRLREAIETAIQAPVRGLLGGGGGERPTSAVPVELEEIDYSMAPDWTEPYTIAEIGPRPLFCELHEPAAEPAMRKAVVEIVSVEGPVHIDVVRQRLRERWRIGQIGSRIRERLDSAIRMSGVVREGDFLHEYGNGTVRVRTPVEDCRRPVDHVHPTELALALENLVRDAGAISEADAMVNVARIFGWGRIGAGIQARLTSIVDTLVEQGRLRRAEGELSAEAAR</sequence>
<evidence type="ECO:0000256" key="2">
    <source>
        <dbReference type="ARBA" id="ARBA00022741"/>
    </source>
</evidence>
<dbReference type="InterPro" id="IPR011335">
    <property type="entry name" value="Restrct_endonuc-II-like"/>
</dbReference>
<dbReference type="Gene3D" id="3.40.50.300">
    <property type="entry name" value="P-loop containing nucleotide triphosphate hydrolases"/>
    <property type="match status" value="3"/>
</dbReference>
<dbReference type="RefSeq" id="WP_073456050.1">
    <property type="nucleotide sequence ID" value="NZ_FRAP01000004.1"/>
</dbReference>
<protein>
    <submittedName>
        <fullName evidence="10">Part of AAA domain-containing protein</fullName>
    </submittedName>
</protein>
<feature type="domain" description="DNA2/NAM7 helicase-like C-terminal" evidence="8">
    <location>
        <begin position="1264"/>
        <end position="1456"/>
    </location>
</feature>
<keyword evidence="11" id="KW-1185">Reference proteome</keyword>
<dbReference type="InterPro" id="IPR041677">
    <property type="entry name" value="DNA2/NAM7_AAA_11"/>
</dbReference>
<name>A0A1M6QZY1_PSETH</name>
<organism evidence="10 11">
    <name type="scientific">Pseudonocardia thermophila</name>
    <dbReference type="NCBI Taxonomy" id="1848"/>
    <lineage>
        <taxon>Bacteria</taxon>
        <taxon>Bacillati</taxon>
        <taxon>Actinomycetota</taxon>
        <taxon>Actinomycetes</taxon>
        <taxon>Pseudonocardiales</taxon>
        <taxon>Pseudonocardiaceae</taxon>
        <taxon>Pseudonocardia</taxon>
    </lineage>
</organism>
<dbReference type="PANTHER" id="PTHR43788">
    <property type="entry name" value="DNA2/NAM7 HELICASE FAMILY MEMBER"/>
    <property type="match status" value="1"/>
</dbReference>
<evidence type="ECO:0000259" key="7">
    <source>
        <dbReference type="Pfam" id="PF13086"/>
    </source>
</evidence>
<feature type="domain" description="DNA2/NAM7 helicase helicase" evidence="7">
    <location>
        <begin position="294"/>
        <end position="361"/>
    </location>
</feature>
<dbReference type="Pfam" id="PF11784">
    <property type="entry name" value="DUF3320"/>
    <property type="match status" value="1"/>
</dbReference>
<dbReference type="GO" id="GO:0043139">
    <property type="term" value="F:5'-3' DNA helicase activity"/>
    <property type="evidence" value="ECO:0007669"/>
    <property type="project" value="TreeGrafter"/>
</dbReference>
<dbReference type="Pfam" id="PF13195">
    <property type="entry name" value="DUF4011"/>
    <property type="match status" value="1"/>
</dbReference>
<proteinExistence type="inferred from homology"/>
<dbReference type="FunFam" id="3.40.50.300:FF:002063">
    <property type="entry name" value="DNA helicase related protein"/>
    <property type="match status" value="1"/>
</dbReference>
<dbReference type="PANTHER" id="PTHR43788:SF8">
    <property type="entry name" value="DNA-BINDING PROTEIN SMUBP-2"/>
    <property type="match status" value="1"/>
</dbReference>
<dbReference type="InterPro" id="IPR047187">
    <property type="entry name" value="SF1_C_Upf1"/>
</dbReference>
<evidence type="ECO:0000259" key="6">
    <source>
        <dbReference type="Pfam" id="PF11784"/>
    </source>
</evidence>
<feature type="domain" description="DUF3320" evidence="6">
    <location>
        <begin position="1655"/>
        <end position="1703"/>
    </location>
</feature>
<feature type="domain" description="Restriction endonuclease type II-like" evidence="9">
    <location>
        <begin position="1502"/>
        <end position="1599"/>
    </location>
</feature>
<dbReference type="Proteomes" id="UP000184363">
    <property type="component" value="Unassembled WGS sequence"/>
</dbReference>
<evidence type="ECO:0000259" key="9">
    <source>
        <dbReference type="Pfam" id="PF18741"/>
    </source>
</evidence>
<gene>
    <name evidence="10" type="ORF">SAMN05443637_104105</name>
</gene>
<dbReference type="Pfam" id="PF18741">
    <property type="entry name" value="MTES_1575"/>
    <property type="match status" value="1"/>
</dbReference>
<dbReference type="Pfam" id="PF13086">
    <property type="entry name" value="AAA_11"/>
    <property type="match status" value="1"/>
</dbReference>
<dbReference type="OrthoDB" id="3197455at2"/>
<evidence type="ECO:0000256" key="1">
    <source>
        <dbReference type="ARBA" id="ARBA00007913"/>
    </source>
</evidence>
<keyword evidence="2" id="KW-0547">Nucleotide-binding</keyword>
<evidence type="ECO:0000256" key="5">
    <source>
        <dbReference type="ARBA" id="ARBA00022840"/>
    </source>
</evidence>
<evidence type="ECO:0000313" key="11">
    <source>
        <dbReference type="Proteomes" id="UP000184363"/>
    </source>
</evidence>
<dbReference type="InterPro" id="IPR021754">
    <property type="entry name" value="DUF3320"/>
</dbReference>
<evidence type="ECO:0000313" key="10">
    <source>
        <dbReference type="EMBL" id="SHK25733.1"/>
    </source>
</evidence>
<dbReference type="CDD" id="cd18808">
    <property type="entry name" value="SF1_C_Upf1"/>
    <property type="match status" value="1"/>
</dbReference>
<evidence type="ECO:0000256" key="4">
    <source>
        <dbReference type="ARBA" id="ARBA00022806"/>
    </source>
</evidence>
<evidence type="ECO:0000256" key="3">
    <source>
        <dbReference type="ARBA" id="ARBA00022801"/>
    </source>
</evidence>
<dbReference type="InterPro" id="IPR027417">
    <property type="entry name" value="P-loop_NTPase"/>
</dbReference>
<evidence type="ECO:0000259" key="8">
    <source>
        <dbReference type="Pfam" id="PF13087"/>
    </source>
</evidence>
<keyword evidence="5" id="KW-0067">ATP-binding</keyword>
<dbReference type="InterPro" id="IPR049468">
    <property type="entry name" value="Restrct_endonuc-II-like_dom"/>
</dbReference>
<dbReference type="Pfam" id="PF13087">
    <property type="entry name" value="AAA_12"/>
    <property type="match status" value="1"/>
</dbReference>
<reference evidence="10 11" key="1">
    <citation type="submission" date="2016-11" db="EMBL/GenBank/DDBJ databases">
        <authorList>
            <person name="Jaros S."/>
            <person name="Januszkiewicz K."/>
            <person name="Wedrychowicz H."/>
        </authorList>
    </citation>
    <scope>NUCLEOTIDE SEQUENCE [LARGE SCALE GENOMIC DNA]</scope>
    <source>
        <strain evidence="10 11">DSM 43832</strain>
    </source>
</reference>
<keyword evidence="3" id="KW-0378">Hydrolase</keyword>
<dbReference type="SUPFAM" id="SSF52980">
    <property type="entry name" value="Restriction endonuclease-like"/>
    <property type="match status" value="1"/>
</dbReference>
<dbReference type="InterPro" id="IPR050534">
    <property type="entry name" value="Coronavir_polyprotein_1ab"/>
</dbReference>
<dbReference type="Gene3D" id="3.40.960.10">
    <property type="entry name" value="VSR Endonuclease"/>
    <property type="match status" value="1"/>
</dbReference>
<comment type="similarity">
    <text evidence="1">Belongs to the DNA2/NAM7 helicase family.</text>
</comment>
<dbReference type="InterPro" id="IPR041679">
    <property type="entry name" value="DNA2/NAM7-like_C"/>
</dbReference>
<dbReference type="InterPro" id="IPR025103">
    <property type="entry name" value="DUF4011"/>
</dbReference>
<dbReference type="FunFam" id="3.40.960.10:FF:000002">
    <property type="entry name" value="DNA helicase related protein"/>
    <property type="match status" value="1"/>
</dbReference>
<keyword evidence="4" id="KW-0347">Helicase</keyword>
<dbReference type="STRING" id="1848.SAMN05443637_104105"/>
<dbReference type="EMBL" id="FRAP01000004">
    <property type="protein sequence ID" value="SHK25733.1"/>
    <property type="molecule type" value="Genomic_DNA"/>
</dbReference>
<dbReference type="GO" id="GO:0016787">
    <property type="term" value="F:hydrolase activity"/>
    <property type="evidence" value="ECO:0007669"/>
    <property type="project" value="UniProtKB-KW"/>
</dbReference>
<accession>A0A1M6QZY1</accession>
<dbReference type="SUPFAM" id="SSF52540">
    <property type="entry name" value="P-loop containing nucleoside triphosphate hydrolases"/>
    <property type="match status" value="2"/>
</dbReference>